<dbReference type="Proteomes" id="UP001642487">
    <property type="component" value="Chromosome 9"/>
</dbReference>
<reference evidence="1 2" key="1">
    <citation type="submission" date="2024-03" db="EMBL/GenBank/DDBJ databases">
        <authorList>
            <person name="Gkanogiannis A."/>
            <person name="Becerra Lopez-Lavalle L."/>
        </authorList>
    </citation>
    <scope>NUCLEOTIDE SEQUENCE [LARGE SCALE GENOMIC DNA]</scope>
</reference>
<keyword evidence="2" id="KW-1185">Reference proteome</keyword>
<proteinExistence type="predicted"/>
<dbReference type="SUPFAM" id="SSF52540">
    <property type="entry name" value="P-loop containing nucleoside triphosphate hydrolases"/>
    <property type="match status" value="1"/>
</dbReference>
<evidence type="ECO:0008006" key="3">
    <source>
        <dbReference type="Google" id="ProtNLM"/>
    </source>
</evidence>
<dbReference type="EMBL" id="OZ021743">
    <property type="protein sequence ID" value="CAK9328651.1"/>
    <property type="molecule type" value="Genomic_DNA"/>
</dbReference>
<accession>A0ABP0Z7E7</accession>
<gene>
    <name evidence="1" type="ORF">CITCOLO1_LOCUS21074</name>
</gene>
<organism evidence="1 2">
    <name type="scientific">Citrullus colocynthis</name>
    <name type="common">colocynth</name>
    <dbReference type="NCBI Taxonomy" id="252529"/>
    <lineage>
        <taxon>Eukaryota</taxon>
        <taxon>Viridiplantae</taxon>
        <taxon>Streptophyta</taxon>
        <taxon>Embryophyta</taxon>
        <taxon>Tracheophyta</taxon>
        <taxon>Spermatophyta</taxon>
        <taxon>Magnoliopsida</taxon>
        <taxon>eudicotyledons</taxon>
        <taxon>Gunneridae</taxon>
        <taxon>Pentapetalae</taxon>
        <taxon>rosids</taxon>
        <taxon>fabids</taxon>
        <taxon>Cucurbitales</taxon>
        <taxon>Cucurbitaceae</taxon>
        <taxon>Benincaseae</taxon>
        <taxon>Citrullus</taxon>
    </lineage>
</organism>
<name>A0ABP0Z7E7_9ROSI</name>
<dbReference type="PANTHER" id="PTHR28653:SF1">
    <property type="entry name" value="ATPASE SWSAP1"/>
    <property type="match status" value="1"/>
</dbReference>
<dbReference type="InterPro" id="IPR027417">
    <property type="entry name" value="P-loop_NTPase"/>
</dbReference>
<evidence type="ECO:0000313" key="2">
    <source>
        <dbReference type="Proteomes" id="UP001642487"/>
    </source>
</evidence>
<dbReference type="Gene3D" id="3.40.50.300">
    <property type="entry name" value="P-loop containing nucleotide triphosphate hydrolases"/>
    <property type="match status" value="1"/>
</dbReference>
<sequence length="314" mass="36061">MKFTFCILEREEKESLPGSTTQYPFAILENKSKVIDRSSWVGKVSEASSFFQPRPWLMLSDPLHIRFSSVHFGCCYVYLISHRMERFFSVRQIHTHCDSSHSVMLVSGPPSCGKTSLLFQFAFNLGLEGSVTFICNRRKLENKPPYLSQGVDPTSEIFQRIQMKYLEDDEGIKKYFSAFHLHHTLPVAVVIDDFGDFFEERRCQEKYANPRGRDLAMVRTLALCHNAVCLANQSRPCQLVLSDTHHGESPRLMFIYKRWVPTIFTIKGDGSGYFTLRSINNCGNDCCLKTRSAKYSIALQFLSLEEISEDNSEQ</sequence>
<protein>
    <recommendedName>
        <fullName evidence="3">ATPase AAA-type core domain-containing protein</fullName>
    </recommendedName>
</protein>
<dbReference type="PANTHER" id="PTHR28653">
    <property type="match status" value="1"/>
</dbReference>
<evidence type="ECO:0000313" key="1">
    <source>
        <dbReference type="EMBL" id="CAK9328651.1"/>
    </source>
</evidence>